<dbReference type="EMBL" id="WXWW01000030">
    <property type="protein sequence ID" value="NAW63898.1"/>
    <property type="molecule type" value="Genomic_DNA"/>
</dbReference>
<evidence type="ECO:0008006" key="3">
    <source>
        <dbReference type="Google" id="ProtNLM"/>
    </source>
</evidence>
<comment type="caution">
    <text evidence="1">The sequence shown here is derived from an EMBL/GenBank/DDBJ whole genome shotgun (WGS) entry which is preliminary data.</text>
</comment>
<dbReference type="RefSeq" id="WP_161442362.1">
    <property type="nucleotide sequence ID" value="NZ_WXWW01000030.1"/>
</dbReference>
<dbReference type="Proteomes" id="UP000465712">
    <property type="component" value="Unassembled WGS sequence"/>
</dbReference>
<reference evidence="1 2" key="1">
    <citation type="submission" date="2017-05" db="EMBL/GenBank/DDBJ databases">
        <title>High clonality and local adaptation shapes Vibrionaceae linages within an endangered oasis.</title>
        <authorList>
            <person name="Vazquez-Rosas-Landa M."/>
        </authorList>
    </citation>
    <scope>NUCLEOTIDE SEQUENCE [LARGE SCALE GENOMIC DNA]</scope>
    <source>
        <strain evidence="1 2">P46_P4S1P180</strain>
    </source>
</reference>
<dbReference type="InterPro" id="IPR027417">
    <property type="entry name" value="P-loop_NTPase"/>
</dbReference>
<dbReference type="SUPFAM" id="SSF52540">
    <property type="entry name" value="P-loop containing nucleoside triphosphate hydrolases"/>
    <property type="match status" value="1"/>
</dbReference>
<evidence type="ECO:0000313" key="1">
    <source>
        <dbReference type="EMBL" id="NAW63898.1"/>
    </source>
</evidence>
<sequence length="260" mass="28360">MAKKPTLNLPRPKHSNTHLDPLHRVIIGGTGSGKTSLVKHAKFITAKAQAVFFDPYENYAGKPFQGQQVRGFHSKADFLKALVKARQGNSAFKIAYIPADLVFEELEFFSAAAWSVLDGRKAPLEICIEELASCSPTSGTLKGKTGELLRGARQYGGIVTTVFQRGQEVPKTITTQSPTWYLCAVNSMNDAKYLSDAKSVPVADIAALRSAKMNKLEINKPIADFIHVEDGVGNYQKGALNCQTGRKVALSYRKNSKKSA</sequence>
<evidence type="ECO:0000313" key="2">
    <source>
        <dbReference type="Proteomes" id="UP000465712"/>
    </source>
</evidence>
<name>A0A7X4W878_9GAMM</name>
<gene>
    <name evidence="1" type="ORF">CAG72_01595</name>
</gene>
<protein>
    <recommendedName>
        <fullName evidence="3">Helicase HerA central domain-containing protein</fullName>
    </recommendedName>
</protein>
<dbReference type="Gene3D" id="3.40.50.300">
    <property type="entry name" value="P-loop containing nucleotide triphosphate hydrolases"/>
    <property type="match status" value="1"/>
</dbReference>
<proteinExistence type="predicted"/>
<accession>A0A7X4W878</accession>
<dbReference type="AlphaFoldDB" id="A0A7X4W878"/>
<organism evidence="1 2">
    <name type="scientific">Photobacterium halotolerans</name>
    <dbReference type="NCBI Taxonomy" id="265726"/>
    <lineage>
        <taxon>Bacteria</taxon>
        <taxon>Pseudomonadati</taxon>
        <taxon>Pseudomonadota</taxon>
        <taxon>Gammaproteobacteria</taxon>
        <taxon>Vibrionales</taxon>
        <taxon>Vibrionaceae</taxon>
        <taxon>Photobacterium</taxon>
    </lineage>
</organism>